<feature type="region of interest" description="Disordered" evidence="1">
    <location>
        <begin position="543"/>
        <end position="573"/>
    </location>
</feature>
<protein>
    <recommendedName>
        <fullName evidence="3">Peptidase C-terminal archaeal/bacterial domain-containing protein</fullName>
    </recommendedName>
</protein>
<evidence type="ECO:0000256" key="1">
    <source>
        <dbReference type="SAM" id="MobiDB-lite"/>
    </source>
</evidence>
<reference evidence="4" key="1">
    <citation type="journal article" date="2020" name="mSystems">
        <title>Genome- and Community-Level Interaction Insights into Carbon Utilization and Element Cycling Functions of Hydrothermarchaeota in Hydrothermal Sediment.</title>
        <authorList>
            <person name="Zhou Z."/>
            <person name="Liu Y."/>
            <person name="Xu W."/>
            <person name="Pan J."/>
            <person name="Luo Z.H."/>
            <person name="Li M."/>
        </authorList>
    </citation>
    <scope>NUCLEOTIDE SEQUENCE [LARGE SCALE GENOMIC DNA]</scope>
    <source>
        <strain evidence="4">SpSt-508</strain>
    </source>
</reference>
<feature type="chain" id="PRO_5027758704" description="Peptidase C-terminal archaeal/bacterial domain-containing protein" evidence="2">
    <location>
        <begin position="32"/>
        <end position="573"/>
    </location>
</feature>
<dbReference type="AlphaFoldDB" id="A0A7C4LJM9"/>
<keyword evidence="2" id="KW-0732">Signal</keyword>
<dbReference type="Gene3D" id="2.60.120.380">
    <property type="match status" value="2"/>
</dbReference>
<organism evidence="4">
    <name type="scientific">Schlesneria paludicola</name>
    <dbReference type="NCBI Taxonomy" id="360056"/>
    <lineage>
        <taxon>Bacteria</taxon>
        <taxon>Pseudomonadati</taxon>
        <taxon>Planctomycetota</taxon>
        <taxon>Planctomycetia</taxon>
        <taxon>Planctomycetales</taxon>
        <taxon>Planctomycetaceae</taxon>
        <taxon>Schlesneria</taxon>
    </lineage>
</organism>
<proteinExistence type="predicted"/>
<dbReference type="EMBL" id="DSVQ01000006">
    <property type="protein sequence ID" value="HGT38276.1"/>
    <property type="molecule type" value="Genomic_DNA"/>
</dbReference>
<accession>A0A7C4LJM9</accession>
<sequence>MNAELLRRVCRRVGRCAVIASWLAAGLPALPGESAAAPPEITAIYPGGGQRGTHVTLTLQGKVDPAHLQLWCDQPGVELIGPAGKDSVELKIAPDAAPGWCWLGFFNAEGAAGQRPFQIGTLPEVLEAEPNDRLVSASSLNLQPAVVCNGVLDKRNDVDTFPFSLAAGQTVVASLAARQPLGSPVDAVLQLVDARGFVLAHSDDAEEFDPRLVFTAPREGVYAVRVFGFPATPDSSIRFSSGANYVYRLTLASGPVAGWVFPPAVPANKPSTVQPIGWNLPLETRWELPPLSPGVHLLHGVHVPSGSEAVSFARVWVTPWDCLSAAEENSQAQPQPVAIPACVAGRLAPQREHAWKFAAKKGEVVMLKAAARELGSPLDVLLRVMDASGKLLQEVDDAPQAPVDVRLEFQPPSDGDYVAMIRDRFAHGGTDYLYALTIAPPQPEFVLSVAGDAFTFPPAKDFELTVHIEGRDGFDDEVELTVEGLPEGCTAEPVKVVPMGAGTAGRGGRRRNNSAPSNSAKLVIKTTKTDGWAGVFRVVGRTTGDTPQERYAVGRPPNSPVPRPQLLAVIPAK</sequence>
<evidence type="ECO:0000256" key="2">
    <source>
        <dbReference type="SAM" id="SignalP"/>
    </source>
</evidence>
<evidence type="ECO:0000313" key="4">
    <source>
        <dbReference type="EMBL" id="HGT38276.1"/>
    </source>
</evidence>
<comment type="caution">
    <text evidence="4">The sequence shown here is derived from an EMBL/GenBank/DDBJ whole genome shotgun (WGS) entry which is preliminary data.</text>
</comment>
<name>A0A7C4LJM9_9PLAN</name>
<gene>
    <name evidence="4" type="ORF">ENS64_03290</name>
</gene>
<evidence type="ECO:0000259" key="3">
    <source>
        <dbReference type="Pfam" id="PF04151"/>
    </source>
</evidence>
<dbReference type="InterPro" id="IPR007280">
    <property type="entry name" value="Peptidase_C_arc/bac"/>
</dbReference>
<feature type="domain" description="Peptidase C-terminal archaeal/bacterial" evidence="3">
    <location>
        <begin position="157"/>
        <end position="228"/>
    </location>
</feature>
<dbReference type="Pfam" id="PF04151">
    <property type="entry name" value="PPC"/>
    <property type="match status" value="1"/>
</dbReference>
<feature type="signal peptide" evidence="2">
    <location>
        <begin position="1"/>
        <end position="31"/>
    </location>
</feature>